<feature type="repeat" description="NHL" evidence="4">
    <location>
        <begin position="221"/>
        <end position="259"/>
    </location>
</feature>
<dbReference type="PROSITE" id="PS51125">
    <property type="entry name" value="NHL"/>
    <property type="match status" value="3"/>
</dbReference>
<comment type="caution">
    <text evidence="5">The sequence shown here is derived from an EMBL/GenBank/DDBJ whole genome shotgun (WGS) entry which is preliminary data.</text>
</comment>
<name>A0A7X2S845_9BACI</name>
<dbReference type="Proteomes" id="UP000434639">
    <property type="component" value="Unassembled WGS sequence"/>
</dbReference>
<proteinExistence type="predicted"/>
<reference evidence="5 6" key="1">
    <citation type="journal article" date="2017" name="Int. J. Syst. Evol. Microbiol.">
        <title>Bacillus mangrovi sp. nov., isolated from a sediment sample from a mangrove forest.</title>
        <authorList>
            <person name="Gupta V."/>
            <person name="Singh P.K."/>
            <person name="Korpole S."/>
            <person name="Tanuku N.R.S."/>
            <person name="Pinnaka A.K."/>
        </authorList>
    </citation>
    <scope>NUCLEOTIDE SEQUENCE [LARGE SCALE GENOMIC DNA]</scope>
    <source>
        <strain evidence="5 6">KCTC 33872</strain>
    </source>
</reference>
<dbReference type="SUPFAM" id="SSF101898">
    <property type="entry name" value="NHL repeat"/>
    <property type="match status" value="1"/>
</dbReference>
<protein>
    <submittedName>
        <fullName evidence="5">6-bladed beta-propeller</fullName>
    </submittedName>
</protein>
<dbReference type="RefSeq" id="WP_155113520.1">
    <property type="nucleotide sequence ID" value="NZ_WMIB01000021.1"/>
</dbReference>
<evidence type="ECO:0000256" key="2">
    <source>
        <dbReference type="ARBA" id="ARBA00022737"/>
    </source>
</evidence>
<evidence type="ECO:0000256" key="1">
    <source>
        <dbReference type="ARBA" id="ARBA00022729"/>
    </source>
</evidence>
<dbReference type="OrthoDB" id="9799230at2"/>
<dbReference type="PANTHER" id="PTHR10680">
    <property type="entry name" value="PEPTIDYL-GLYCINE ALPHA-AMIDATING MONOOXYGENASE"/>
    <property type="match status" value="1"/>
</dbReference>
<dbReference type="InterPro" id="IPR011042">
    <property type="entry name" value="6-blade_b-propeller_TolB-like"/>
</dbReference>
<accession>A0A7X2S845</accession>
<dbReference type="GO" id="GO:0005576">
    <property type="term" value="C:extracellular region"/>
    <property type="evidence" value="ECO:0007669"/>
    <property type="project" value="TreeGrafter"/>
</dbReference>
<keyword evidence="3" id="KW-0325">Glycoprotein</keyword>
<evidence type="ECO:0000313" key="5">
    <source>
        <dbReference type="EMBL" id="MTH55013.1"/>
    </source>
</evidence>
<evidence type="ECO:0000256" key="4">
    <source>
        <dbReference type="PROSITE-ProRule" id="PRU00504"/>
    </source>
</evidence>
<keyword evidence="2" id="KW-0677">Repeat</keyword>
<dbReference type="CDD" id="cd14958">
    <property type="entry name" value="NHL_PAL_like"/>
    <property type="match status" value="1"/>
</dbReference>
<dbReference type="Gene3D" id="2.120.10.30">
    <property type="entry name" value="TolB, C-terminal domain"/>
    <property type="match status" value="2"/>
</dbReference>
<keyword evidence="1" id="KW-0732">Signal</keyword>
<dbReference type="PANTHER" id="PTHR10680:SF28">
    <property type="entry name" value="SMP-30_GLUCONOLACTONASE_LRE-LIKE REGION DOMAIN-CONTAINING PROTEIN"/>
    <property type="match status" value="1"/>
</dbReference>
<sequence>MKKNSIKIIAGFSLLLGVVLFWLSRGDSEVLFKETSPPNESDEYKGAVLWPITEEDQKISGEASGVAVNSKGDIFYLHRGSSQYGGKTVIEEPVLIVLDGKTKEVKSRWGENTFSSPHGLEIDHEDHVWITDITQNKVYKFSEDGKRLKTFGEEYPFYMETALRIRNVLPRFPAGLNEYTFARPTDLTVLNDGSFVVSDGYRNSRIVKFDPSGKFQWEVNQLGSGPGEFNLPHGISHDEQENLYVADRDNARIQVFSRDGEFQTEWTQKELGRPFGVEVGEDGKIYVADGGDSLYPENGKGSHQIVVLNKEGKILTRFGKWGAKTGEFKIPHDLAVDRKGNIYVAELENKRLQMFSAETSLQ</sequence>
<feature type="repeat" description="NHL" evidence="4">
    <location>
        <begin position="181"/>
        <end position="212"/>
    </location>
</feature>
<dbReference type="Pfam" id="PF01436">
    <property type="entry name" value="NHL"/>
    <property type="match status" value="1"/>
</dbReference>
<dbReference type="InterPro" id="IPR001258">
    <property type="entry name" value="NHL_repeat"/>
</dbReference>
<gene>
    <name evidence="5" type="ORF">GKZ89_16540</name>
</gene>
<dbReference type="AlphaFoldDB" id="A0A7X2S845"/>
<evidence type="ECO:0000256" key="3">
    <source>
        <dbReference type="ARBA" id="ARBA00023180"/>
    </source>
</evidence>
<evidence type="ECO:0000313" key="6">
    <source>
        <dbReference type="Proteomes" id="UP000434639"/>
    </source>
</evidence>
<dbReference type="Pfam" id="PF17170">
    <property type="entry name" value="DUF5128"/>
    <property type="match status" value="1"/>
</dbReference>
<keyword evidence="6" id="KW-1185">Reference proteome</keyword>
<organism evidence="5 6">
    <name type="scientific">Metabacillus mangrovi</name>
    <dbReference type="NCBI Taxonomy" id="1491830"/>
    <lineage>
        <taxon>Bacteria</taxon>
        <taxon>Bacillati</taxon>
        <taxon>Bacillota</taxon>
        <taxon>Bacilli</taxon>
        <taxon>Bacillales</taxon>
        <taxon>Bacillaceae</taxon>
        <taxon>Metabacillus</taxon>
    </lineage>
</organism>
<dbReference type="EMBL" id="WMIB01000021">
    <property type="protein sequence ID" value="MTH55013.1"/>
    <property type="molecule type" value="Genomic_DNA"/>
</dbReference>
<feature type="repeat" description="NHL" evidence="4">
    <location>
        <begin position="315"/>
        <end position="358"/>
    </location>
</feature>